<accession>A0AA38H4X3</accession>
<gene>
    <name evidence="2" type="ORF">MKK02DRAFT_41159</name>
</gene>
<dbReference type="RefSeq" id="XP_052942623.1">
    <property type="nucleotide sequence ID" value="XM_053091465.1"/>
</dbReference>
<dbReference type="EMBL" id="JAKWFO010000014">
    <property type="protein sequence ID" value="KAI9632846.1"/>
    <property type="molecule type" value="Genomic_DNA"/>
</dbReference>
<organism evidence="2 3">
    <name type="scientific">Dioszegia hungarica</name>
    <dbReference type="NCBI Taxonomy" id="4972"/>
    <lineage>
        <taxon>Eukaryota</taxon>
        <taxon>Fungi</taxon>
        <taxon>Dikarya</taxon>
        <taxon>Basidiomycota</taxon>
        <taxon>Agaricomycotina</taxon>
        <taxon>Tremellomycetes</taxon>
        <taxon>Tremellales</taxon>
        <taxon>Bulleribasidiaceae</taxon>
        <taxon>Dioszegia</taxon>
    </lineage>
</organism>
<sequence>MVTRERAAAALSGSNSSSLVSPGSAGSGSSSTPESVPGSVAAALMSPIAIAGASGSQSVPLPPPQPVPVPVSAPDHVPHMLQRVYGSALDGLLIPSSEVILRFLNFAPMFREVINVQDMISLFNGEVSDESAYPTLALVHAICAVAYLADPATSGAAPAEAQKAQMANDVLFDGGRSRLGSNIILTVIIRLFYNLYQGTLMQNSRLSVEAIGWCNSAGLHLDPDLMPDGNVTGKQAPLVSPENVFWLAYILNIQVLVCSVPFSLGQLRNCEITLPVPSALDAHGRRMGEKQCPDSPDLFSQHQHTTWFGLYVKSAILLRDTQYFVNRIIILRTPLPIDDVISELDRLGTQLCALQETYMTVQCSPAQALTVGEDALHVTQTMTHARIPDIEPFVVYAWMMVNRICLHPDTSPEFEGQLDATRSVAIADATFKAIEAVEAVGVPAAQGCMRILRSSQGILPPDAPISEIELALAHFSRYANDPHFYFTN</sequence>
<dbReference type="CDD" id="cd12148">
    <property type="entry name" value="fungal_TF_MHR"/>
    <property type="match status" value="1"/>
</dbReference>
<reference evidence="2" key="1">
    <citation type="journal article" date="2022" name="G3 (Bethesda)">
        <title>High quality genome of the basidiomycete yeast Dioszegia hungarica PDD-24b-2 isolated from cloud water.</title>
        <authorList>
            <person name="Jarrige D."/>
            <person name="Haridas S."/>
            <person name="Bleykasten-Grosshans C."/>
            <person name="Joly M."/>
            <person name="Nadalig T."/>
            <person name="Sancelme M."/>
            <person name="Vuilleumier S."/>
            <person name="Grigoriev I.V."/>
            <person name="Amato P."/>
            <person name="Bringel F."/>
        </authorList>
    </citation>
    <scope>NUCLEOTIDE SEQUENCE</scope>
    <source>
        <strain evidence="2">PDD-24b-2</strain>
    </source>
</reference>
<feature type="region of interest" description="Disordered" evidence="1">
    <location>
        <begin position="1"/>
        <end position="36"/>
    </location>
</feature>
<dbReference type="Proteomes" id="UP001164286">
    <property type="component" value="Unassembled WGS sequence"/>
</dbReference>
<evidence type="ECO:0000313" key="2">
    <source>
        <dbReference type="EMBL" id="KAI9632846.1"/>
    </source>
</evidence>
<comment type="caution">
    <text evidence="2">The sequence shown here is derived from an EMBL/GenBank/DDBJ whole genome shotgun (WGS) entry which is preliminary data.</text>
</comment>
<keyword evidence="3" id="KW-1185">Reference proteome</keyword>
<dbReference type="GeneID" id="77730670"/>
<evidence type="ECO:0008006" key="4">
    <source>
        <dbReference type="Google" id="ProtNLM"/>
    </source>
</evidence>
<evidence type="ECO:0000256" key="1">
    <source>
        <dbReference type="SAM" id="MobiDB-lite"/>
    </source>
</evidence>
<proteinExistence type="predicted"/>
<feature type="compositionally biased region" description="Low complexity" evidence="1">
    <location>
        <begin position="8"/>
        <end position="36"/>
    </location>
</feature>
<evidence type="ECO:0000313" key="3">
    <source>
        <dbReference type="Proteomes" id="UP001164286"/>
    </source>
</evidence>
<protein>
    <recommendedName>
        <fullName evidence="4">Transcription factor domain-containing protein</fullName>
    </recommendedName>
</protein>
<dbReference type="AlphaFoldDB" id="A0AA38H4X3"/>
<name>A0AA38H4X3_9TREE</name>